<evidence type="ECO:0000259" key="14">
    <source>
        <dbReference type="Pfam" id="PF07715"/>
    </source>
</evidence>
<proteinExistence type="inferred from homology"/>
<evidence type="ECO:0000313" key="15">
    <source>
        <dbReference type="EMBL" id="GGH68792.1"/>
    </source>
</evidence>
<dbReference type="Gene3D" id="2.40.170.20">
    <property type="entry name" value="TonB-dependent receptor, beta-barrel domain"/>
    <property type="match status" value="1"/>
</dbReference>
<evidence type="ECO:0000259" key="13">
    <source>
        <dbReference type="Pfam" id="PF00593"/>
    </source>
</evidence>
<dbReference type="InterPro" id="IPR039426">
    <property type="entry name" value="TonB-dep_rcpt-like"/>
</dbReference>
<evidence type="ECO:0000256" key="2">
    <source>
        <dbReference type="ARBA" id="ARBA00022448"/>
    </source>
</evidence>
<dbReference type="NCBIfam" id="TIGR04057">
    <property type="entry name" value="SusC_RagA_signa"/>
    <property type="match status" value="1"/>
</dbReference>
<keyword evidence="6" id="KW-0408">Iron</keyword>
<organism evidence="15 16">
    <name type="scientific">Filimonas zeae</name>
    <dbReference type="NCBI Taxonomy" id="1737353"/>
    <lineage>
        <taxon>Bacteria</taxon>
        <taxon>Pseudomonadati</taxon>
        <taxon>Bacteroidota</taxon>
        <taxon>Chitinophagia</taxon>
        <taxon>Chitinophagales</taxon>
        <taxon>Chitinophagaceae</taxon>
        <taxon>Filimonas</taxon>
    </lineage>
</organism>
<accession>A0A917MY56</accession>
<dbReference type="Pfam" id="PF07715">
    <property type="entry name" value="Plug"/>
    <property type="match status" value="1"/>
</dbReference>
<dbReference type="InterPro" id="IPR037066">
    <property type="entry name" value="Plug_dom_sf"/>
</dbReference>
<dbReference type="SUPFAM" id="SSF56935">
    <property type="entry name" value="Porins"/>
    <property type="match status" value="1"/>
</dbReference>
<evidence type="ECO:0000256" key="4">
    <source>
        <dbReference type="ARBA" id="ARBA00022496"/>
    </source>
</evidence>
<evidence type="ECO:0000256" key="1">
    <source>
        <dbReference type="ARBA" id="ARBA00004571"/>
    </source>
</evidence>
<dbReference type="Gene3D" id="2.60.40.1120">
    <property type="entry name" value="Carboxypeptidase-like, regulatory domain"/>
    <property type="match status" value="1"/>
</dbReference>
<protein>
    <submittedName>
        <fullName evidence="15">SusC/RagA family TonB-linked outer membrane protein</fullName>
    </submittedName>
</protein>
<dbReference type="InterPro" id="IPR000531">
    <property type="entry name" value="Beta-barrel_TonB"/>
</dbReference>
<comment type="similarity">
    <text evidence="11 12">Belongs to the TonB-dependent receptor family.</text>
</comment>
<dbReference type="Pfam" id="PF13715">
    <property type="entry name" value="CarbopepD_reg_2"/>
    <property type="match status" value="1"/>
</dbReference>
<evidence type="ECO:0000256" key="7">
    <source>
        <dbReference type="ARBA" id="ARBA00023065"/>
    </source>
</evidence>
<keyword evidence="9 11" id="KW-0472">Membrane</keyword>
<dbReference type="GO" id="GO:0006826">
    <property type="term" value="P:iron ion transport"/>
    <property type="evidence" value="ECO:0007669"/>
    <property type="project" value="UniProtKB-KW"/>
</dbReference>
<dbReference type="PANTHER" id="PTHR32552">
    <property type="entry name" value="FERRICHROME IRON RECEPTOR-RELATED"/>
    <property type="match status" value="1"/>
</dbReference>
<dbReference type="Proteomes" id="UP000627292">
    <property type="component" value="Unassembled WGS sequence"/>
</dbReference>
<gene>
    <name evidence="15" type="ORF">GCM10011379_25430</name>
</gene>
<keyword evidence="7" id="KW-0406">Ion transport</keyword>
<dbReference type="GO" id="GO:0009279">
    <property type="term" value="C:cell outer membrane"/>
    <property type="evidence" value="ECO:0007669"/>
    <property type="project" value="UniProtKB-SubCell"/>
</dbReference>
<feature type="domain" description="TonB-dependent receptor plug" evidence="14">
    <location>
        <begin position="107"/>
        <end position="239"/>
    </location>
</feature>
<dbReference type="InterPro" id="IPR036942">
    <property type="entry name" value="Beta-barrel_TonB_sf"/>
</dbReference>
<dbReference type="SUPFAM" id="SSF49464">
    <property type="entry name" value="Carboxypeptidase regulatory domain-like"/>
    <property type="match status" value="1"/>
</dbReference>
<dbReference type="InterPro" id="IPR012910">
    <property type="entry name" value="Plug_dom"/>
</dbReference>
<dbReference type="Pfam" id="PF00593">
    <property type="entry name" value="TonB_dep_Rec_b-barrel"/>
    <property type="match status" value="1"/>
</dbReference>
<evidence type="ECO:0000256" key="6">
    <source>
        <dbReference type="ARBA" id="ARBA00023004"/>
    </source>
</evidence>
<comment type="subcellular location">
    <subcellularLocation>
        <location evidence="1 11">Cell outer membrane</location>
        <topology evidence="1 11">Multi-pass membrane protein</topology>
    </subcellularLocation>
</comment>
<reference evidence="15" key="1">
    <citation type="journal article" date="2014" name="Int. J. Syst. Evol. Microbiol.">
        <title>Complete genome sequence of Corynebacterium casei LMG S-19264T (=DSM 44701T), isolated from a smear-ripened cheese.</title>
        <authorList>
            <consortium name="US DOE Joint Genome Institute (JGI-PGF)"/>
            <person name="Walter F."/>
            <person name="Albersmeier A."/>
            <person name="Kalinowski J."/>
            <person name="Ruckert C."/>
        </authorList>
    </citation>
    <scope>NUCLEOTIDE SEQUENCE</scope>
    <source>
        <strain evidence="15">CGMCC 1.15290</strain>
    </source>
</reference>
<dbReference type="Gene3D" id="2.170.130.10">
    <property type="entry name" value="TonB-dependent receptor, plug domain"/>
    <property type="match status" value="1"/>
</dbReference>
<dbReference type="PROSITE" id="PS52016">
    <property type="entry name" value="TONB_DEPENDENT_REC_3"/>
    <property type="match status" value="1"/>
</dbReference>
<evidence type="ECO:0000256" key="12">
    <source>
        <dbReference type="RuleBase" id="RU003357"/>
    </source>
</evidence>
<evidence type="ECO:0000256" key="8">
    <source>
        <dbReference type="ARBA" id="ARBA00023077"/>
    </source>
</evidence>
<dbReference type="NCBIfam" id="TIGR04056">
    <property type="entry name" value="OMP_RagA_SusC"/>
    <property type="match status" value="1"/>
</dbReference>
<dbReference type="InterPro" id="IPR008969">
    <property type="entry name" value="CarboxyPept-like_regulatory"/>
</dbReference>
<keyword evidence="16" id="KW-1185">Reference proteome</keyword>
<keyword evidence="4" id="KW-0410">Iron transport</keyword>
<dbReference type="EMBL" id="BMIB01000003">
    <property type="protein sequence ID" value="GGH68792.1"/>
    <property type="molecule type" value="Genomic_DNA"/>
</dbReference>
<keyword evidence="3 11" id="KW-1134">Transmembrane beta strand</keyword>
<dbReference type="InterPro" id="IPR023997">
    <property type="entry name" value="TonB-dep_OMP_SusC/RagA_CS"/>
</dbReference>
<keyword evidence="2 11" id="KW-0813">Transport</keyword>
<sequence length="1039" mass="114327">MVLLLFTGKAFSQEATVSGTIVSEEDNAPLSGVTVTNQRSGKKTVTTAAGYFSIAAQPKDVLELTYVGYARKEYTVGAETKVSIRLTSNREKLGDVVVTAYGIKREKKSLGYSTQVVAGEDIAQTRRENFINSLAGRVAGATITATSGTPGASSQIVLRGATSIGGNNQPLFVVDGVPYDNQTLNQEGLIGGQSVAFNNRNSDYGNRAMDINPEDIESLTILKGPEATALYGSDGASGAIVITTKKGKSGNVSVGYDNSFRFEKVYRFPEVQTEYTLGRNGVYDPNAVVNPYAIFGTGGGISAAFGPRMPAGKTTYDNVRNFFKTGFTQQHNLNIEGGNDISTYRFSTNYINQDGVVPRTGFDRATFKLTGSTRLGKLRISSFMNYVTSTTNKATKGSGGYLQNLLLWPVDNDVRNYMNPDGTKVTLRNISTYSLEYDNPLWDVNKNPSQDKVDRLTGNMNMTADVTPWLNLGAIFGIDYYTQYGFLATHPQSRYGYASNGFYSLYTQTTRNFSNTYRAVVNKKTGDFSHTFTAGFYFEDNKTKLESQKGERFYERDFYSINNTDPLSRDAKTTLTNIRKVRFFGNLVEGYKGFLYLSLAGSREGVSTFMSRVVDKDPFFNYGSSSLSFVFSDLPGVKTALPWLSFGKARISYATTGKGPYAPYVIDYKFANQITTGGGYAYDVTGNNFTLQPERSKNLEYGVELGAFNNRLKMDLAIYSLRSDKQLLAARASYGTGYVIKWFNGGEVENRGVEVQLTAIPVKTKNVYWESTINFDRNVGKIISMPADLPTYYDSDTWVFGNLRSQYFKGAKIGNLAANTYKRNNAGQILINPASGLPVRDEGFTTVGDRQPAYKFGWLNTFSYKSLTLSMNLDFRRGGSVFNGTEFLMYLTGYSKKTLNRDKPLVVNGVLQDGFENTATPTKNTMAITPLNNSDYYISSANAATATEEDFIENVNWIRMRDVTLSYSLPKSLLGKQRVFKSASVFFTGTDLFMITNYSGADPSVNANNAANRGFGGAGIDFGSLSTPRGFNFGCRVSL</sequence>
<evidence type="ECO:0000256" key="11">
    <source>
        <dbReference type="PROSITE-ProRule" id="PRU01360"/>
    </source>
</evidence>
<keyword evidence="8 12" id="KW-0798">TonB box</keyword>
<evidence type="ECO:0000256" key="10">
    <source>
        <dbReference type="ARBA" id="ARBA00023237"/>
    </source>
</evidence>
<evidence type="ECO:0000313" key="16">
    <source>
        <dbReference type="Proteomes" id="UP000627292"/>
    </source>
</evidence>
<keyword evidence="5 11" id="KW-0812">Transmembrane</keyword>
<evidence type="ECO:0000256" key="5">
    <source>
        <dbReference type="ARBA" id="ARBA00022692"/>
    </source>
</evidence>
<comment type="caution">
    <text evidence="15">The sequence shown here is derived from an EMBL/GenBank/DDBJ whole genome shotgun (WGS) entry which is preliminary data.</text>
</comment>
<dbReference type="AlphaFoldDB" id="A0A917MY56"/>
<evidence type="ECO:0000256" key="9">
    <source>
        <dbReference type="ARBA" id="ARBA00023136"/>
    </source>
</evidence>
<feature type="domain" description="TonB-dependent receptor-like beta-barrel" evidence="13">
    <location>
        <begin position="421"/>
        <end position="872"/>
    </location>
</feature>
<keyword evidence="10 11" id="KW-0998">Cell outer membrane</keyword>
<evidence type="ECO:0000256" key="3">
    <source>
        <dbReference type="ARBA" id="ARBA00022452"/>
    </source>
</evidence>
<reference evidence="15" key="2">
    <citation type="submission" date="2020-09" db="EMBL/GenBank/DDBJ databases">
        <authorList>
            <person name="Sun Q."/>
            <person name="Zhou Y."/>
        </authorList>
    </citation>
    <scope>NUCLEOTIDE SEQUENCE</scope>
    <source>
        <strain evidence="15">CGMCC 1.15290</strain>
    </source>
</reference>
<name>A0A917MY56_9BACT</name>
<dbReference type="PANTHER" id="PTHR32552:SF81">
    <property type="entry name" value="TONB-DEPENDENT OUTER MEMBRANE RECEPTOR"/>
    <property type="match status" value="1"/>
</dbReference>
<dbReference type="InterPro" id="IPR023996">
    <property type="entry name" value="TonB-dep_OMP_SusC/RagA"/>
</dbReference>